<dbReference type="Proteomes" id="UP000438448">
    <property type="component" value="Unassembled WGS sequence"/>
</dbReference>
<dbReference type="EMBL" id="WEGK01000006">
    <property type="protein sequence ID" value="MQY20360.1"/>
    <property type="molecule type" value="Genomic_DNA"/>
</dbReference>
<proteinExistence type="predicted"/>
<accession>A0A7K0D3R0</accession>
<dbReference type="Pfam" id="PF13669">
    <property type="entry name" value="Glyoxalase_4"/>
    <property type="match status" value="1"/>
</dbReference>
<feature type="domain" description="VOC" evidence="2">
    <location>
        <begin position="12"/>
        <end position="151"/>
    </location>
</feature>
<dbReference type="InterPro" id="IPR037523">
    <property type="entry name" value="VOC_core"/>
</dbReference>
<dbReference type="PANTHER" id="PTHR43048:SF3">
    <property type="entry name" value="METHYLMALONYL-COA EPIMERASE, MITOCHONDRIAL"/>
    <property type="match status" value="1"/>
</dbReference>
<evidence type="ECO:0000256" key="1">
    <source>
        <dbReference type="ARBA" id="ARBA00022723"/>
    </source>
</evidence>
<dbReference type="PROSITE" id="PS51819">
    <property type="entry name" value="VOC"/>
    <property type="match status" value="1"/>
</dbReference>
<dbReference type="GO" id="GO:0046491">
    <property type="term" value="P:L-methylmalonyl-CoA metabolic process"/>
    <property type="evidence" value="ECO:0007669"/>
    <property type="project" value="TreeGrafter"/>
</dbReference>
<dbReference type="GO" id="GO:0004493">
    <property type="term" value="F:methylmalonyl-CoA epimerase activity"/>
    <property type="evidence" value="ECO:0007669"/>
    <property type="project" value="TreeGrafter"/>
</dbReference>
<dbReference type="AlphaFoldDB" id="A0A7K0D3R0"/>
<dbReference type="RefSeq" id="WP_319945026.1">
    <property type="nucleotide sequence ID" value="NZ_WEGK01000006.1"/>
</dbReference>
<evidence type="ECO:0000259" key="2">
    <source>
        <dbReference type="PROSITE" id="PS51819"/>
    </source>
</evidence>
<protein>
    <recommendedName>
        <fullName evidence="2">VOC domain-containing protein</fullName>
    </recommendedName>
</protein>
<keyword evidence="1" id="KW-0479">Metal-binding</keyword>
<gene>
    <name evidence="3" type="ORF">NRB20_34650</name>
</gene>
<dbReference type="GO" id="GO:0046872">
    <property type="term" value="F:metal ion binding"/>
    <property type="evidence" value="ECO:0007669"/>
    <property type="project" value="UniProtKB-KW"/>
</dbReference>
<dbReference type="InterPro" id="IPR029068">
    <property type="entry name" value="Glyas_Bleomycin-R_OHBP_Dase"/>
</dbReference>
<name>A0A7K0D3R0_9NOCA</name>
<comment type="caution">
    <text evidence="3">The sequence shown here is derived from an EMBL/GenBank/DDBJ whole genome shotgun (WGS) entry which is preliminary data.</text>
</comment>
<dbReference type="PANTHER" id="PTHR43048">
    <property type="entry name" value="METHYLMALONYL-COA EPIMERASE"/>
    <property type="match status" value="1"/>
</dbReference>
<evidence type="ECO:0000313" key="4">
    <source>
        <dbReference type="Proteomes" id="UP000438448"/>
    </source>
</evidence>
<reference evidence="3 4" key="1">
    <citation type="submission" date="2019-10" db="EMBL/GenBank/DDBJ databases">
        <title>Nocardia macrotermitis sp. nov. and Nocardia aurantia sp. nov., isolated from the gut of fungus growing-termite Macrotermes natalensis.</title>
        <authorList>
            <person name="Benndorf R."/>
            <person name="Schwitalla J."/>
            <person name="Martin K."/>
            <person name="De Beer W."/>
            <person name="Kaster A.-K."/>
            <person name="Vollmers J."/>
            <person name="Poulsen M."/>
            <person name="Beemelmanns C."/>
        </authorList>
    </citation>
    <scope>NUCLEOTIDE SEQUENCE [LARGE SCALE GENOMIC DNA]</scope>
    <source>
        <strain evidence="3 4">RB20</strain>
    </source>
</reference>
<dbReference type="Gene3D" id="3.10.180.10">
    <property type="entry name" value="2,3-Dihydroxybiphenyl 1,2-Dioxygenase, domain 1"/>
    <property type="match status" value="1"/>
</dbReference>
<dbReference type="InterPro" id="IPR051785">
    <property type="entry name" value="MMCE/EMCE_epimerase"/>
</dbReference>
<evidence type="ECO:0000313" key="3">
    <source>
        <dbReference type="EMBL" id="MQY20360.1"/>
    </source>
</evidence>
<sequence length="167" mass="18582">MRDFDNVLGGETITQVAWVVTDIAATERFLSTCFGVRAWTRLPDVRFGPETCWYRGEPADFTAHIGLAYRGAMQFELIQPVRGVSIYSEFLERSGPGLHHICSEPADFDAALEAASAQGIEIVQHGDMFGEMRFAYLDGAAAGVPFLELAEIGPNMRQMFERIERDS</sequence>
<dbReference type="SUPFAM" id="SSF54593">
    <property type="entry name" value="Glyoxalase/Bleomycin resistance protein/Dihydroxybiphenyl dioxygenase"/>
    <property type="match status" value="1"/>
</dbReference>
<keyword evidence="4" id="KW-1185">Reference proteome</keyword>
<organism evidence="3 4">
    <name type="scientific">Nocardia macrotermitis</name>
    <dbReference type="NCBI Taxonomy" id="2585198"/>
    <lineage>
        <taxon>Bacteria</taxon>
        <taxon>Bacillati</taxon>
        <taxon>Actinomycetota</taxon>
        <taxon>Actinomycetes</taxon>
        <taxon>Mycobacteriales</taxon>
        <taxon>Nocardiaceae</taxon>
        <taxon>Nocardia</taxon>
    </lineage>
</organism>